<proteinExistence type="predicted"/>
<dbReference type="InterPro" id="IPR037081">
    <property type="entry name" value="Hyp_TM1506"/>
</dbReference>
<dbReference type="AlphaFoldDB" id="A0AAW4X1S8"/>
<reference evidence="1 2" key="1">
    <citation type="submission" date="2021-10" db="EMBL/GenBank/DDBJ databases">
        <authorList>
            <person name="Grouzdev D.S."/>
            <person name="Pantiukh K.S."/>
            <person name="Krutkina M.S."/>
        </authorList>
    </citation>
    <scope>NUCLEOTIDE SEQUENCE [LARGE SCALE GENOMIC DNA]</scope>
    <source>
        <strain evidence="1 2">Z-7514</strain>
    </source>
</reference>
<dbReference type="InterPro" id="IPR016193">
    <property type="entry name" value="Cytidine_deaminase-like"/>
</dbReference>
<dbReference type="Gene3D" id="3.40.140.30">
    <property type="entry name" value="Hypothetical protein TM1506"/>
    <property type="match status" value="1"/>
</dbReference>
<protein>
    <submittedName>
        <fullName evidence="1">DUF1893 domain-containing protein</fullName>
    </submittedName>
</protein>
<evidence type="ECO:0000313" key="2">
    <source>
        <dbReference type="Proteomes" id="UP001199296"/>
    </source>
</evidence>
<accession>A0AAW4X1S8</accession>
<dbReference type="RefSeq" id="WP_229346471.1">
    <property type="nucleotide sequence ID" value="NZ_JAJFAT010000017.1"/>
</dbReference>
<keyword evidence="2" id="KW-1185">Reference proteome</keyword>
<dbReference type="Proteomes" id="UP001199296">
    <property type="component" value="Unassembled WGS sequence"/>
</dbReference>
<dbReference type="Pfam" id="PF08973">
    <property type="entry name" value="TM1506"/>
    <property type="match status" value="1"/>
</dbReference>
<gene>
    <name evidence="1" type="ORF">LJ207_10585</name>
</gene>
<dbReference type="GO" id="GO:0003824">
    <property type="term" value="F:catalytic activity"/>
    <property type="evidence" value="ECO:0007669"/>
    <property type="project" value="InterPro"/>
</dbReference>
<organism evidence="1 2">
    <name type="scientific">Halanaerobium polyolivorans</name>
    <dbReference type="NCBI Taxonomy" id="2886943"/>
    <lineage>
        <taxon>Bacteria</taxon>
        <taxon>Bacillati</taxon>
        <taxon>Bacillota</taxon>
        <taxon>Clostridia</taxon>
        <taxon>Halanaerobiales</taxon>
        <taxon>Halanaerobiaceae</taxon>
        <taxon>Halanaerobium</taxon>
    </lineage>
</organism>
<comment type="caution">
    <text evidence="1">The sequence shown here is derived from an EMBL/GenBank/DDBJ whole genome shotgun (WGS) entry which is preliminary data.</text>
</comment>
<sequence length="139" mass="15925">MLKNIRLAKKEMFEKNYKLVIVQNNRIIYKSKASGIKKILEIYNETPNLLKNAFVADKVIGKAAATIYYTSFIKECFASVMSKDAQEVLKKSDIDFSANKFVNKIKNRNNSGMCPLEKLTLKTKSNKEALANIKEFYNN</sequence>
<dbReference type="EMBL" id="JAJFAT010000017">
    <property type="protein sequence ID" value="MCC3145770.1"/>
    <property type="molecule type" value="Genomic_DNA"/>
</dbReference>
<dbReference type="InterPro" id="IPR015067">
    <property type="entry name" value="DUF1893_TM1506-like"/>
</dbReference>
<dbReference type="SUPFAM" id="SSF53927">
    <property type="entry name" value="Cytidine deaminase-like"/>
    <property type="match status" value="1"/>
</dbReference>
<name>A0AAW4X1S8_9FIRM</name>
<evidence type="ECO:0000313" key="1">
    <source>
        <dbReference type="EMBL" id="MCC3145770.1"/>
    </source>
</evidence>